<evidence type="ECO:0000313" key="2">
    <source>
        <dbReference type="Proteomes" id="UP000198816"/>
    </source>
</evidence>
<keyword evidence="2" id="KW-1185">Reference proteome</keyword>
<dbReference type="RefSeq" id="WP_093029068.1">
    <property type="nucleotide sequence ID" value="NZ_FNNZ01000004.1"/>
</dbReference>
<dbReference type="OrthoDB" id="5770879at2"/>
<sequence>MKTFILALIFLLIGSAVGGFLALGFGAGLGAASGLVIGSQAGACLAVETAEESGLVTDPAQIDALIATTIAKIRDKSGAVPAEAGLAWIGNAAECRDIIRQLVEGPEAVAQAPAAPRAD</sequence>
<name>A0A1H2TL22_THIRO</name>
<organism evidence="1 2">
    <name type="scientific">Thiocapsa roseopersicina</name>
    <dbReference type="NCBI Taxonomy" id="1058"/>
    <lineage>
        <taxon>Bacteria</taxon>
        <taxon>Pseudomonadati</taxon>
        <taxon>Pseudomonadota</taxon>
        <taxon>Gammaproteobacteria</taxon>
        <taxon>Chromatiales</taxon>
        <taxon>Chromatiaceae</taxon>
        <taxon>Thiocapsa</taxon>
    </lineage>
</organism>
<protein>
    <submittedName>
        <fullName evidence="1">Uncharacterized protein</fullName>
    </submittedName>
</protein>
<evidence type="ECO:0000313" key="1">
    <source>
        <dbReference type="EMBL" id="SDW43939.1"/>
    </source>
</evidence>
<accession>A0A1H2TL22</accession>
<dbReference type="AlphaFoldDB" id="A0A1H2TL22"/>
<dbReference type="EMBL" id="FNNZ01000004">
    <property type="protein sequence ID" value="SDW43939.1"/>
    <property type="molecule type" value="Genomic_DNA"/>
</dbReference>
<dbReference type="STRING" id="1058.SAMN05421783_10419"/>
<proteinExistence type="predicted"/>
<reference evidence="2" key="1">
    <citation type="submission" date="2016-10" db="EMBL/GenBank/DDBJ databases">
        <authorList>
            <person name="Varghese N."/>
            <person name="Submissions S."/>
        </authorList>
    </citation>
    <scope>NUCLEOTIDE SEQUENCE [LARGE SCALE GENOMIC DNA]</scope>
    <source>
        <strain evidence="2">DSM 217</strain>
    </source>
</reference>
<dbReference type="Proteomes" id="UP000198816">
    <property type="component" value="Unassembled WGS sequence"/>
</dbReference>
<gene>
    <name evidence="1" type="ORF">SAMN05421783_10419</name>
</gene>